<dbReference type="SUPFAM" id="SSF74650">
    <property type="entry name" value="Galactose mutarotase-like"/>
    <property type="match status" value="1"/>
</dbReference>
<dbReference type="GO" id="GO:0030246">
    <property type="term" value="F:carbohydrate binding"/>
    <property type="evidence" value="ECO:0007669"/>
    <property type="project" value="InterPro"/>
</dbReference>
<dbReference type="RefSeq" id="WP_199597608.1">
    <property type="nucleotide sequence ID" value="NZ_JAEHJZ010000007.1"/>
</dbReference>
<protein>
    <submittedName>
        <fullName evidence="4">Aldose 1-epimerase family protein</fullName>
    </submittedName>
</protein>
<gene>
    <name evidence="4" type="ORF">JEM65_04795</name>
</gene>
<evidence type="ECO:0000256" key="3">
    <source>
        <dbReference type="ARBA" id="ARBA00022837"/>
    </source>
</evidence>
<dbReference type="InterPro" id="IPR008183">
    <property type="entry name" value="Aldose_1/G6P_1-epimerase"/>
</dbReference>
<organism evidence="4 5">
    <name type="scientific">Gelidibacter salicanalis</name>
    <dbReference type="NCBI Taxonomy" id="291193"/>
    <lineage>
        <taxon>Bacteria</taxon>
        <taxon>Pseudomonadati</taxon>
        <taxon>Bacteroidota</taxon>
        <taxon>Flavobacteriia</taxon>
        <taxon>Flavobacteriales</taxon>
        <taxon>Flavobacteriaceae</taxon>
        <taxon>Gelidibacter</taxon>
    </lineage>
</organism>
<sequence>MFILKNALLELAIHPSGAELQKISAVQKHLEFMWDGNPEIWAGHAPNLFPIVGALKEDTFTFEYKNYTLPKHGFVRRNPNFTVENQSDQHLALKLTSSEATLKNYPFHFEYLVSYKLVDNQITVTYTVKNTGQKIMYFSVGGHPAFKCPLYPNEVYSDYSLEFEKAEHSLTHLINMSNGLLNLQTEPVFKSPKSIALHEHIFDQDALVFKDLKSDKITLNSKTHGEILTLSFTDFPFLGIWAKSKANFVCIEPWQGVADSENSNQILQDKEGIVALDNHKTYSASYTIEIHKAHLA</sequence>
<keyword evidence="3" id="KW-0106">Calcium</keyword>
<keyword evidence="5" id="KW-1185">Reference proteome</keyword>
<dbReference type="AlphaFoldDB" id="A0A934NGT7"/>
<dbReference type="GO" id="GO:0016853">
    <property type="term" value="F:isomerase activity"/>
    <property type="evidence" value="ECO:0007669"/>
    <property type="project" value="InterPro"/>
</dbReference>
<evidence type="ECO:0000313" key="4">
    <source>
        <dbReference type="EMBL" id="MBJ7879976.1"/>
    </source>
</evidence>
<name>A0A934NGT7_9FLAO</name>
<evidence type="ECO:0000256" key="1">
    <source>
        <dbReference type="ARBA" id="ARBA00001913"/>
    </source>
</evidence>
<dbReference type="InterPro" id="IPR014718">
    <property type="entry name" value="GH-type_carb-bd"/>
</dbReference>
<dbReference type="InterPro" id="IPR011013">
    <property type="entry name" value="Gal_mutarotase_sf_dom"/>
</dbReference>
<dbReference type="GO" id="GO:0005975">
    <property type="term" value="P:carbohydrate metabolic process"/>
    <property type="evidence" value="ECO:0007669"/>
    <property type="project" value="InterPro"/>
</dbReference>
<accession>A0A934NGT7</accession>
<proteinExistence type="predicted"/>
<dbReference type="CDD" id="cd09024">
    <property type="entry name" value="Aldose_epim_lacX"/>
    <property type="match status" value="1"/>
</dbReference>
<reference evidence="4 5" key="1">
    <citation type="submission" date="2020-09" db="EMBL/GenBank/DDBJ databases">
        <title>Draft genome of Gelidibacter salicanalis PAMC21136.</title>
        <authorList>
            <person name="Park H."/>
        </authorList>
    </citation>
    <scope>NUCLEOTIDE SEQUENCE [LARGE SCALE GENOMIC DNA]</scope>
    <source>
        <strain evidence="4 5">PAMC21136</strain>
    </source>
</reference>
<dbReference type="InterPro" id="IPR037481">
    <property type="entry name" value="LacX"/>
</dbReference>
<dbReference type="EMBL" id="JAEHJZ010000007">
    <property type="protein sequence ID" value="MBJ7879976.1"/>
    <property type="molecule type" value="Genomic_DNA"/>
</dbReference>
<comment type="caution">
    <text evidence="4">The sequence shown here is derived from an EMBL/GenBank/DDBJ whole genome shotgun (WGS) entry which is preliminary data.</text>
</comment>
<evidence type="ECO:0000256" key="2">
    <source>
        <dbReference type="ARBA" id="ARBA00011245"/>
    </source>
</evidence>
<dbReference type="Proteomes" id="UP000662373">
    <property type="component" value="Unassembled WGS sequence"/>
</dbReference>
<evidence type="ECO:0000313" key="5">
    <source>
        <dbReference type="Proteomes" id="UP000662373"/>
    </source>
</evidence>
<dbReference type="Pfam" id="PF01263">
    <property type="entry name" value="Aldose_epim"/>
    <property type="match status" value="1"/>
</dbReference>
<dbReference type="Gene3D" id="2.70.98.10">
    <property type="match status" value="1"/>
</dbReference>
<comment type="cofactor">
    <cofactor evidence="1">
        <name>Ca(2+)</name>
        <dbReference type="ChEBI" id="CHEBI:29108"/>
    </cofactor>
</comment>
<comment type="subunit">
    <text evidence="2">Monomer.</text>
</comment>